<dbReference type="FunFam" id="1.10.472.10:FF:000001">
    <property type="entry name" value="G2/mitotic-specific cyclin"/>
    <property type="match status" value="1"/>
</dbReference>
<dbReference type="EMBL" id="CAAALY010043350">
    <property type="protein sequence ID" value="VEL19800.1"/>
    <property type="molecule type" value="Genomic_DNA"/>
</dbReference>
<comment type="similarity">
    <text evidence="5">Belongs to the cyclin family.</text>
</comment>
<dbReference type="Proteomes" id="UP000784294">
    <property type="component" value="Unassembled WGS sequence"/>
</dbReference>
<gene>
    <name evidence="8" type="ORF">PXEA_LOCUS13240</name>
</gene>
<proteinExistence type="inferred from homology"/>
<dbReference type="Gene3D" id="1.10.472.10">
    <property type="entry name" value="Cyclin-like"/>
    <property type="match status" value="2"/>
</dbReference>
<evidence type="ECO:0000259" key="7">
    <source>
        <dbReference type="SMART" id="SM01332"/>
    </source>
</evidence>
<dbReference type="InterPro" id="IPR036915">
    <property type="entry name" value="Cyclin-like_sf"/>
</dbReference>
<name>A0A448WTF8_9PLAT</name>
<evidence type="ECO:0000256" key="5">
    <source>
        <dbReference type="RuleBase" id="RU000383"/>
    </source>
</evidence>
<accession>A0A448WTF8</accession>
<dbReference type="SMART" id="SM00385">
    <property type="entry name" value="CYCLIN"/>
    <property type="match status" value="2"/>
</dbReference>
<dbReference type="InterPro" id="IPR048258">
    <property type="entry name" value="Cyclins_cyclin-box"/>
</dbReference>
<organism evidence="8 9">
    <name type="scientific">Protopolystoma xenopodis</name>
    <dbReference type="NCBI Taxonomy" id="117903"/>
    <lineage>
        <taxon>Eukaryota</taxon>
        <taxon>Metazoa</taxon>
        <taxon>Spiralia</taxon>
        <taxon>Lophotrochozoa</taxon>
        <taxon>Platyhelminthes</taxon>
        <taxon>Monogenea</taxon>
        <taxon>Polyopisthocotylea</taxon>
        <taxon>Polystomatidea</taxon>
        <taxon>Polystomatidae</taxon>
        <taxon>Protopolystoma</taxon>
    </lineage>
</organism>
<evidence type="ECO:0000256" key="4">
    <source>
        <dbReference type="ARBA" id="ARBA00023306"/>
    </source>
</evidence>
<evidence type="ECO:0000313" key="9">
    <source>
        <dbReference type="Proteomes" id="UP000784294"/>
    </source>
</evidence>
<dbReference type="InterPro" id="IPR013763">
    <property type="entry name" value="Cyclin-like_dom"/>
</dbReference>
<keyword evidence="4" id="KW-0131">Cell cycle</keyword>
<evidence type="ECO:0000256" key="2">
    <source>
        <dbReference type="ARBA" id="ARBA00022776"/>
    </source>
</evidence>
<feature type="domain" description="Cyclin C-terminal" evidence="7">
    <location>
        <begin position="136"/>
        <end position="259"/>
    </location>
</feature>
<dbReference type="InterPro" id="IPR006671">
    <property type="entry name" value="Cyclin_N"/>
</dbReference>
<dbReference type="GO" id="GO:0051301">
    <property type="term" value="P:cell division"/>
    <property type="evidence" value="ECO:0007669"/>
    <property type="project" value="UniProtKB-KW"/>
</dbReference>
<evidence type="ECO:0000313" key="8">
    <source>
        <dbReference type="EMBL" id="VEL19800.1"/>
    </source>
</evidence>
<feature type="domain" description="Cyclin-like" evidence="6">
    <location>
        <begin position="140"/>
        <end position="226"/>
    </location>
</feature>
<protein>
    <submittedName>
        <fullName evidence="8">Uncharacterized protein</fullName>
    </submittedName>
</protein>
<keyword evidence="1" id="KW-0132">Cell division</keyword>
<dbReference type="GO" id="GO:0016538">
    <property type="term" value="F:cyclin-dependent protein serine/threonine kinase regulator activity"/>
    <property type="evidence" value="ECO:0007669"/>
    <property type="project" value="InterPro"/>
</dbReference>
<dbReference type="PANTHER" id="PTHR10177">
    <property type="entry name" value="CYCLINS"/>
    <property type="match status" value="1"/>
</dbReference>
<evidence type="ECO:0000256" key="1">
    <source>
        <dbReference type="ARBA" id="ARBA00022618"/>
    </source>
</evidence>
<keyword evidence="2" id="KW-0498">Mitosis</keyword>
<dbReference type="Pfam" id="PF00134">
    <property type="entry name" value="Cyclin_N"/>
    <property type="match status" value="1"/>
</dbReference>
<dbReference type="AlphaFoldDB" id="A0A448WTF8"/>
<evidence type="ECO:0000256" key="3">
    <source>
        <dbReference type="ARBA" id="ARBA00023127"/>
    </source>
</evidence>
<keyword evidence="9" id="KW-1185">Reference proteome</keyword>
<dbReference type="Pfam" id="PF02984">
    <property type="entry name" value="Cyclin_C"/>
    <property type="match status" value="1"/>
</dbReference>
<dbReference type="PIRSF" id="PIRSF001771">
    <property type="entry name" value="Cyclin_A_B_D_E"/>
    <property type="match status" value="1"/>
</dbReference>
<sequence length="283" mass="33014">MFSQSIYNYLQDRELAIQPLSFDFMQKCKDITPRMRYILVNWIVQVHQNYKMQPETLYLAIALMDRYLQNAGVSISKDKFQLVGITALFIASKFEEMFPPEIDDFSSVTESTYSKKEIRHCEQIILQSVDFFLSIPLPIMFLRRLSRALDADRQLHNIAKYLLELTIQEYELCHLPGNLKATVAICLARALHLHTCDLGQAWQNSLSFLSGYTLEEITEPIRILAKAAYRQNSPSKFRAIFDKYRLDDFYDRVAALPQLRSQIMENIACLKFDDEDDIEAKVR</sequence>
<comment type="caution">
    <text evidence="8">The sequence shown here is derived from an EMBL/GenBank/DDBJ whole genome shotgun (WGS) entry which is preliminary data.</text>
</comment>
<dbReference type="PROSITE" id="PS00292">
    <property type="entry name" value="CYCLINS"/>
    <property type="match status" value="1"/>
</dbReference>
<keyword evidence="3 5" id="KW-0195">Cyclin</keyword>
<dbReference type="InterPro" id="IPR046965">
    <property type="entry name" value="Cyclin_A/B-like"/>
</dbReference>
<dbReference type="SMART" id="SM01332">
    <property type="entry name" value="Cyclin_C"/>
    <property type="match status" value="1"/>
</dbReference>
<reference evidence="8" key="1">
    <citation type="submission" date="2018-11" db="EMBL/GenBank/DDBJ databases">
        <authorList>
            <consortium name="Pathogen Informatics"/>
        </authorList>
    </citation>
    <scope>NUCLEOTIDE SEQUENCE</scope>
</reference>
<dbReference type="OrthoDB" id="5590282at2759"/>
<dbReference type="GO" id="GO:0044772">
    <property type="term" value="P:mitotic cell cycle phase transition"/>
    <property type="evidence" value="ECO:0007669"/>
    <property type="project" value="InterPro"/>
</dbReference>
<evidence type="ECO:0000259" key="6">
    <source>
        <dbReference type="SMART" id="SM00385"/>
    </source>
</evidence>
<dbReference type="InterPro" id="IPR004367">
    <property type="entry name" value="Cyclin_C-dom"/>
</dbReference>
<dbReference type="InterPro" id="IPR039361">
    <property type="entry name" value="Cyclin"/>
</dbReference>
<feature type="domain" description="Cyclin-like" evidence="6">
    <location>
        <begin position="41"/>
        <end position="127"/>
    </location>
</feature>
<dbReference type="SUPFAM" id="SSF47954">
    <property type="entry name" value="Cyclin-like"/>
    <property type="match status" value="2"/>
</dbReference>